<keyword evidence="5" id="KW-1185">Reference proteome</keyword>
<dbReference type="SUPFAM" id="SSF53300">
    <property type="entry name" value="vWA-like"/>
    <property type="match status" value="1"/>
</dbReference>
<protein>
    <recommendedName>
        <fullName evidence="3">VWFA domain-containing protein</fullName>
    </recommendedName>
</protein>
<dbReference type="AlphaFoldDB" id="A0A7W5DXF8"/>
<sequence length="732" mass="80804">MSPFAFQNPSLLALLLTLIPVGWLMLRARKRREIVRRQMGGSTNQPSSLRDGLRLFALLLLLLAVARPGIFPRRHSVTQSGRDVVFALDVSQSMLAKDAFPSRLEAAKNGIRDALDSFRSERVALVVYAGSANILCPLTHDYEFVRYMLDQATPRAVDFGGTTLLSATEKSVDNVFDSERKGMQDLVVLTDGEEHGDQNKRVAELLQENETGLLIIGIGDSTVGSRIPIESDDGESDDGEPDVLKHDGHVVMTKLNETGLQQLARMSTDATYVSAGTSAFDLAGTYAQYAINKPIAGTAGGETYVVYREVGLLLIGIAIAMLLAAEIAGHLSGKHFSTREPTSNPSPSLLLIALLSTIGWNTVNAEDTSLTSQFETAARLQNSGKTSEALEAFDAIESQWLASSLTPTQLATIRFNQGLCHVSLAQEQAEAEPRQALSRAQIAQNCFLEACRMNPRFVRAAMRLDPTASLIENYIQLIEEEDEREQQLQEQMQNLLKLLKELEEKQTELRNEIPGRPNQNTRSRRGQSGVEPPPSAPDSASSDAKRFRQTQRSLHDEGSSIRQIMRSIDQSISLQNEAPLSDSEVNDSSQPQVSVLEEPLRLMDQVVDAQEQAIGKLQQWNSWPAGRDQQLVAIKKIQEILEMLSSNDSGESDEGEWDEDAEYDEMMEASDSEEAMMSSMQGQGDFASGSSMQPLPVPNYSVEDILMEEQGSLQFRQQQRAKSNQANVEKDW</sequence>
<keyword evidence="2" id="KW-0472">Membrane</keyword>
<dbReference type="Pfam" id="PF13519">
    <property type="entry name" value="VWA_2"/>
    <property type="match status" value="1"/>
</dbReference>
<feature type="transmembrane region" description="Helical" evidence="2">
    <location>
        <begin position="6"/>
        <end position="26"/>
    </location>
</feature>
<evidence type="ECO:0000313" key="5">
    <source>
        <dbReference type="Proteomes" id="UP000536179"/>
    </source>
</evidence>
<keyword evidence="2" id="KW-0812">Transmembrane</keyword>
<dbReference type="InterPro" id="IPR050768">
    <property type="entry name" value="UPF0353/GerABKA_families"/>
</dbReference>
<dbReference type="Proteomes" id="UP000536179">
    <property type="component" value="Unassembled WGS sequence"/>
</dbReference>
<feature type="domain" description="VWFA" evidence="3">
    <location>
        <begin position="83"/>
        <end position="220"/>
    </location>
</feature>
<dbReference type="EMBL" id="JACHXU010000003">
    <property type="protein sequence ID" value="MBB3205382.1"/>
    <property type="molecule type" value="Genomic_DNA"/>
</dbReference>
<feature type="transmembrane region" description="Helical" evidence="2">
    <location>
        <begin position="52"/>
        <end position="70"/>
    </location>
</feature>
<organism evidence="4 5">
    <name type="scientific">Aporhodopirellula rubra</name>
    <dbReference type="NCBI Taxonomy" id="980271"/>
    <lineage>
        <taxon>Bacteria</taxon>
        <taxon>Pseudomonadati</taxon>
        <taxon>Planctomycetota</taxon>
        <taxon>Planctomycetia</taxon>
        <taxon>Pirellulales</taxon>
        <taxon>Pirellulaceae</taxon>
        <taxon>Aporhodopirellula</taxon>
    </lineage>
</organism>
<name>A0A7W5DXF8_9BACT</name>
<dbReference type="SMART" id="SM00327">
    <property type="entry name" value="VWA"/>
    <property type="match status" value="1"/>
</dbReference>
<evidence type="ECO:0000313" key="4">
    <source>
        <dbReference type="EMBL" id="MBB3205382.1"/>
    </source>
</evidence>
<keyword evidence="2" id="KW-1133">Transmembrane helix</keyword>
<evidence type="ECO:0000256" key="2">
    <source>
        <dbReference type="SAM" id="Phobius"/>
    </source>
</evidence>
<comment type="caution">
    <text evidence="4">The sequence shown here is derived from an EMBL/GenBank/DDBJ whole genome shotgun (WGS) entry which is preliminary data.</text>
</comment>
<evidence type="ECO:0000256" key="1">
    <source>
        <dbReference type="SAM" id="MobiDB-lite"/>
    </source>
</evidence>
<dbReference type="Gene3D" id="3.40.50.410">
    <property type="entry name" value="von Willebrand factor, type A domain"/>
    <property type="match status" value="1"/>
</dbReference>
<proteinExistence type="predicted"/>
<dbReference type="InterPro" id="IPR002035">
    <property type="entry name" value="VWF_A"/>
</dbReference>
<feature type="region of interest" description="Disordered" evidence="1">
    <location>
        <begin position="711"/>
        <end position="732"/>
    </location>
</feature>
<dbReference type="InterPro" id="IPR036465">
    <property type="entry name" value="vWFA_dom_sf"/>
</dbReference>
<feature type="region of interest" description="Disordered" evidence="1">
    <location>
        <begin position="669"/>
        <end position="698"/>
    </location>
</feature>
<gene>
    <name evidence="4" type="ORF">FHS27_001182</name>
</gene>
<evidence type="ECO:0000259" key="3">
    <source>
        <dbReference type="PROSITE" id="PS50234"/>
    </source>
</evidence>
<dbReference type="PANTHER" id="PTHR22550">
    <property type="entry name" value="SPORE GERMINATION PROTEIN"/>
    <property type="match status" value="1"/>
</dbReference>
<feature type="region of interest" description="Disordered" evidence="1">
    <location>
        <begin position="508"/>
        <end position="561"/>
    </location>
</feature>
<dbReference type="RefSeq" id="WP_184302831.1">
    <property type="nucleotide sequence ID" value="NZ_JACHXU010000003.1"/>
</dbReference>
<dbReference type="PROSITE" id="PS50234">
    <property type="entry name" value="VWFA"/>
    <property type="match status" value="1"/>
</dbReference>
<reference evidence="4 5" key="1">
    <citation type="submission" date="2020-08" db="EMBL/GenBank/DDBJ databases">
        <title>Genomic Encyclopedia of Type Strains, Phase III (KMG-III): the genomes of soil and plant-associated and newly described type strains.</title>
        <authorList>
            <person name="Whitman W."/>
        </authorList>
    </citation>
    <scope>NUCLEOTIDE SEQUENCE [LARGE SCALE GENOMIC DNA]</scope>
    <source>
        <strain evidence="4 5">CECT 8075</strain>
    </source>
</reference>
<accession>A0A7W5DXF8</accession>
<dbReference type="PANTHER" id="PTHR22550:SF14">
    <property type="entry name" value="VWFA DOMAIN-CONTAINING PROTEIN"/>
    <property type="match status" value="1"/>
</dbReference>